<organism evidence="1 2">
    <name type="scientific">Rhizobium lusitanum</name>
    <dbReference type="NCBI Taxonomy" id="293958"/>
    <lineage>
        <taxon>Bacteria</taxon>
        <taxon>Pseudomonadati</taxon>
        <taxon>Pseudomonadota</taxon>
        <taxon>Alphaproteobacteria</taxon>
        <taxon>Hyphomicrobiales</taxon>
        <taxon>Rhizobiaceae</taxon>
        <taxon>Rhizobium/Agrobacterium group</taxon>
        <taxon>Rhizobium</taxon>
    </lineage>
</organism>
<dbReference type="Proteomes" id="UP000199205">
    <property type="component" value="Unassembled WGS sequence"/>
</dbReference>
<evidence type="ECO:0000313" key="1">
    <source>
        <dbReference type="EMBL" id="SCB47255.1"/>
    </source>
</evidence>
<evidence type="ECO:0000313" key="2">
    <source>
        <dbReference type="Proteomes" id="UP000199205"/>
    </source>
</evidence>
<protein>
    <submittedName>
        <fullName evidence="1">Uncharacterized protein</fullName>
    </submittedName>
</protein>
<sequence>MKTRVGALISAMGHVMTAQTIAAWAIQNGFNSLDSWKYRRSDDVGTITIEIKKFSVVLIDERAGLRPRIVSKLFKDLFSQSPNGGLERFLFDR</sequence>
<dbReference type="EMBL" id="FMAF01000025">
    <property type="protein sequence ID" value="SCB47255.1"/>
    <property type="molecule type" value="Genomic_DNA"/>
</dbReference>
<accession>A0A1C3X4Z9</accession>
<proteinExistence type="predicted"/>
<name>A0A1C3X4Z9_9HYPH</name>
<dbReference type="AlphaFoldDB" id="A0A1C3X4Z9"/>
<gene>
    <name evidence="1" type="ORF">GA0061101_12520</name>
</gene>
<reference evidence="2" key="1">
    <citation type="submission" date="2016-08" db="EMBL/GenBank/DDBJ databases">
        <authorList>
            <person name="Varghese N."/>
            <person name="Submissions Spin"/>
        </authorList>
    </citation>
    <scope>NUCLEOTIDE SEQUENCE [LARGE SCALE GENOMIC DNA]</scope>
    <source>
        <strain evidence="2">P1-7</strain>
    </source>
</reference>